<reference evidence="1 2" key="1">
    <citation type="journal article" date="2019" name="Int. J. Syst. Evol. Microbiol.">
        <title>The Global Catalogue of Microorganisms (GCM) 10K type strain sequencing project: providing services to taxonomists for standard genome sequencing and annotation.</title>
        <authorList>
            <consortium name="The Broad Institute Genomics Platform"/>
            <consortium name="The Broad Institute Genome Sequencing Center for Infectious Disease"/>
            <person name="Wu L."/>
            <person name="Ma J."/>
        </authorList>
    </citation>
    <scope>NUCLEOTIDE SEQUENCE [LARGE SCALE GENOMIC DNA]</scope>
    <source>
        <strain evidence="1 2">JCM 13595</strain>
    </source>
</reference>
<comment type="caution">
    <text evidence="1">The sequence shown here is derived from an EMBL/GenBank/DDBJ whole genome shotgun (WGS) entry which is preliminary data.</text>
</comment>
<evidence type="ECO:0000313" key="1">
    <source>
        <dbReference type="EMBL" id="GAA2038109.1"/>
    </source>
</evidence>
<gene>
    <name evidence="1" type="ORF">GCM10009720_18240</name>
</gene>
<keyword evidence="2" id="KW-1185">Reference proteome</keyword>
<accession>A0ABN2UIZ8</accession>
<dbReference type="Proteomes" id="UP001501461">
    <property type="component" value="Unassembled WGS sequence"/>
</dbReference>
<protein>
    <submittedName>
        <fullName evidence="1">Uncharacterized protein</fullName>
    </submittedName>
</protein>
<organism evidence="1 2">
    <name type="scientific">Yaniella flava</name>
    <dbReference type="NCBI Taxonomy" id="287930"/>
    <lineage>
        <taxon>Bacteria</taxon>
        <taxon>Bacillati</taxon>
        <taxon>Actinomycetota</taxon>
        <taxon>Actinomycetes</taxon>
        <taxon>Micrococcales</taxon>
        <taxon>Micrococcaceae</taxon>
        <taxon>Yaniella</taxon>
    </lineage>
</organism>
<name>A0ABN2UIZ8_9MICC</name>
<sequence length="256" mass="27711">MTTTAPANSAAFDLLKNQVMVNADRTMAGRLAIASVPSPVGSQEPTYVDAYQIQGDEVVPVLTLTGSGGLAMSLMHDIMSVTPKDFVVVTTTIKRRPEDTDGRRVVIGMGIEARPLAGVRDFKKVLADDGRSETIDFDKDVAVADFNTLDADFRNWILTMIQPKEEPHLDRLRHKLLSINSQHIGIFAYGHGPLKSSQKILGKRGWLGTDAGSSANINAQNPPAAIDLMIALLSVLTPTQTYQDIAATRRALQSSN</sequence>
<proteinExistence type="predicted"/>
<evidence type="ECO:0000313" key="2">
    <source>
        <dbReference type="Proteomes" id="UP001501461"/>
    </source>
</evidence>
<dbReference type="RefSeq" id="WP_343957822.1">
    <property type="nucleotide sequence ID" value="NZ_BAAAMN010000036.1"/>
</dbReference>
<dbReference type="EMBL" id="BAAAMN010000036">
    <property type="protein sequence ID" value="GAA2038109.1"/>
    <property type="molecule type" value="Genomic_DNA"/>
</dbReference>